<dbReference type="GO" id="GO:0015940">
    <property type="term" value="P:pantothenate biosynthetic process"/>
    <property type="evidence" value="ECO:0007669"/>
    <property type="project" value="UniProtKB-UniPathway"/>
</dbReference>
<dbReference type="EMBL" id="WITC01000099">
    <property type="protein sequence ID" value="MQX17573.1"/>
    <property type="molecule type" value="Genomic_DNA"/>
</dbReference>
<organism evidence="14 15">
    <name type="scientific">Sinorhizobium terangae</name>
    <dbReference type="NCBI Taxonomy" id="110322"/>
    <lineage>
        <taxon>Bacteria</taxon>
        <taxon>Pseudomonadati</taxon>
        <taxon>Pseudomonadota</taxon>
        <taxon>Alphaproteobacteria</taxon>
        <taxon>Hyphomicrobiales</taxon>
        <taxon>Rhizobiaceae</taxon>
        <taxon>Sinorhizobium/Ensifer group</taxon>
        <taxon>Sinorhizobium</taxon>
    </lineage>
</organism>
<dbReference type="Gene3D" id="1.10.1040.10">
    <property type="entry name" value="N-(1-d-carboxylethyl)-l-norvaline Dehydrogenase, domain 2"/>
    <property type="match status" value="1"/>
</dbReference>
<protein>
    <recommendedName>
        <fullName evidence="5 11">2-dehydropantoate 2-reductase</fullName>
        <ecNumber evidence="4 11">1.1.1.169</ecNumber>
    </recommendedName>
    <alternativeName>
        <fullName evidence="9 11">Ketopantoate reductase</fullName>
    </alternativeName>
</protein>
<dbReference type="InterPro" id="IPR013328">
    <property type="entry name" value="6PGD_dom2"/>
</dbReference>
<dbReference type="OrthoDB" id="9796561at2"/>
<dbReference type="RefSeq" id="WP_153441430.1">
    <property type="nucleotide sequence ID" value="NZ_CP121659.1"/>
</dbReference>
<dbReference type="InterPro" id="IPR013752">
    <property type="entry name" value="KPA_reductase"/>
</dbReference>
<dbReference type="FunFam" id="3.40.50.720:FF:000307">
    <property type="entry name" value="2-dehydropantoate 2-reductase"/>
    <property type="match status" value="1"/>
</dbReference>
<comment type="caution">
    <text evidence="14">The sequence shown here is derived from an EMBL/GenBank/DDBJ whole genome shotgun (WGS) entry which is preliminary data.</text>
</comment>
<dbReference type="AlphaFoldDB" id="A0A6N7LI78"/>
<evidence type="ECO:0000259" key="12">
    <source>
        <dbReference type="Pfam" id="PF02558"/>
    </source>
</evidence>
<evidence type="ECO:0000256" key="7">
    <source>
        <dbReference type="ARBA" id="ARBA00022857"/>
    </source>
</evidence>
<dbReference type="GO" id="GO:0008677">
    <property type="term" value="F:2-dehydropantoate 2-reductase activity"/>
    <property type="evidence" value="ECO:0007669"/>
    <property type="project" value="UniProtKB-EC"/>
</dbReference>
<keyword evidence="6 11" id="KW-0566">Pantothenate biosynthesis</keyword>
<evidence type="ECO:0000256" key="2">
    <source>
        <dbReference type="ARBA" id="ARBA00004994"/>
    </source>
</evidence>
<keyword evidence="8 11" id="KW-0560">Oxidoreductase</keyword>
<evidence type="ECO:0000259" key="13">
    <source>
        <dbReference type="Pfam" id="PF08546"/>
    </source>
</evidence>
<comment type="similarity">
    <text evidence="3 11">Belongs to the ketopantoate reductase family.</text>
</comment>
<evidence type="ECO:0000256" key="11">
    <source>
        <dbReference type="RuleBase" id="RU362068"/>
    </source>
</evidence>
<sequence>MRIAVMGSGGIGGYIGLRLAKAGEDVTFIARGEHLYAMRSRGLRLESPLGNVSLSNVKATDDPAEVGVVDLVIFAVKLYDSEEAGAAIAPMVGPKTTVLTLQNGVDGVDILARFVPSSQVVAGAIYMSTYLEEPGLIRQTSGMTQMTVGGRSDLMVAAFREACARAEGISLQVVDDVEPVLWMKFVTLAAFSGGTSLMRSGIGAIIADPEGRKFMEQLRDEGMAIAAAKGHPMPEGYVQQAMSLWQMLPPETQSSMANDLQRGKRIELEWLSGRMHALGQELGVPTPGHTAVYRALHLYANGAPAR</sequence>
<evidence type="ECO:0000256" key="5">
    <source>
        <dbReference type="ARBA" id="ARBA00019465"/>
    </source>
</evidence>
<dbReference type="InterPro" id="IPR013332">
    <property type="entry name" value="KPR_N"/>
</dbReference>
<comment type="function">
    <text evidence="1 11">Catalyzes the NADPH-dependent reduction of ketopantoate into pantoic acid.</text>
</comment>
<dbReference type="Proteomes" id="UP000439983">
    <property type="component" value="Unassembled WGS sequence"/>
</dbReference>
<feature type="domain" description="Ketopantoate reductase C-terminal" evidence="13">
    <location>
        <begin position="177"/>
        <end position="299"/>
    </location>
</feature>
<dbReference type="Pfam" id="PF02558">
    <property type="entry name" value="ApbA"/>
    <property type="match status" value="1"/>
</dbReference>
<dbReference type="Pfam" id="PF08546">
    <property type="entry name" value="ApbA_C"/>
    <property type="match status" value="1"/>
</dbReference>
<keyword evidence="7 11" id="KW-0521">NADP</keyword>
<evidence type="ECO:0000256" key="4">
    <source>
        <dbReference type="ARBA" id="ARBA00013014"/>
    </source>
</evidence>
<evidence type="ECO:0000256" key="1">
    <source>
        <dbReference type="ARBA" id="ARBA00002919"/>
    </source>
</evidence>
<evidence type="ECO:0000313" key="14">
    <source>
        <dbReference type="EMBL" id="MQX17573.1"/>
    </source>
</evidence>
<evidence type="ECO:0000313" key="15">
    <source>
        <dbReference type="Proteomes" id="UP000439983"/>
    </source>
</evidence>
<dbReference type="SUPFAM" id="SSF48179">
    <property type="entry name" value="6-phosphogluconate dehydrogenase C-terminal domain-like"/>
    <property type="match status" value="1"/>
</dbReference>
<dbReference type="UniPathway" id="UPA00028">
    <property type="reaction ID" value="UER00004"/>
</dbReference>
<dbReference type="InterPro" id="IPR008927">
    <property type="entry name" value="6-PGluconate_DH-like_C_sf"/>
</dbReference>
<dbReference type="SUPFAM" id="SSF51735">
    <property type="entry name" value="NAD(P)-binding Rossmann-fold domains"/>
    <property type="match status" value="1"/>
</dbReference>
<name>A0A6N7LI78_SINTE</name>
<evidence type="ECO:0000256" key="8">
    <source>
        <dbReference type="ARBA" id="ARBA00023002"/>
    </source>
</evidence>
<evidence type="ECO:0000256" key="3">
    <source>
        <dbReference type="ARBA" id="ARBA00007870"/>
    </source>
</evidence>
<dbReference type="PANTHER" id="PTHR21708">
    <property type="entry name" value="PROBABLE 2-DEHYDROPANTOATE 2-REDUCTASE"/>
    <property type="match status" value="1"/>
</dbReference>
<dbReference type="Gene3D" id="3.40.50.720">
    <property type="entry name" value="NAD(P)-binding Rossmann-like Domain"/>
    <property type="match status" value="1"/>
</dbReference>
<dbReference type="InterPro" id="IPR051402">
    <property type="entry name" value="KPR-Related"/>
</dbReference>
<dbReference type="PANTHER" id="PTHR21708:SF26">
    <property type="entry name" value="2-DEHYDROPANTOATE 2-REDUCTASE"/>
    <property type="match status" value="1"/>
</dbReference>
<dbReference type="InterPro" id="IPR036291">
    <property type="entry name" value="NAD(P)-bd_dom_sf"/>
</dbReference>
<dbReference type="GO" id="GO:0005737">
    <property type="term" value="C:cytoplasm"/>
    <property type="evidence" value="ECO:0007669"/>
    <property type="project" value="TreeGrafter"/>
</dbReference>
<comment type="catalytic activity">
    <reaction evidence="10 11">
        <text>(R)-pantoate + NADP(+) = 2-dehydropantoate + NADPH + H(+)</text>
        <dbReference type="Rhea" id="RHEA:16233"/>
        <dbReference type="ChEBI" id="CHEBI:11561"/>
        <dbReference type="ChEBI" id="CHEBI:15378"/>
        <dbReference type="ChEBI" id="CHEBI:15980"/>
        <dbReference type="ChEBI" id="CHEBI:57783"/>
        <dbReference type="ChEBI" id="CHEBI:58349"/>
        <dbReference type="EC" id="1.1.1.169"/>
    </reaction>
</comment>
<gene>
    <name evidence="14" type="ORF">GHK62_23355</name>
</gene>
<dbReference type="InterPro" id="IPR003710">
    <property type="entry name" value="ApbA"/>
</dbReference>
<accession>A0A6N7LI78</accession>
<dbReference type="EC" id="1.1.1.169" evidence="4 11"/>
<feature type="domain" description="Ketopantoate reductase N-terminal" evidence="12">
    <location>
        <begin position="3"/>
        <end position="149"/>
    </location>
</feature>
<proteinExistence type="inferred from homology"/>
<dbReference type="NCBIfam" id="TIGR00745">
    <property type="entry name" value="apbA_panE"/>
    <property type="match status" value="1"/>
</dbReference>
<keyword evidence="15" id="KW-1185">Reference proteome</keyword>
<evidence type="ECO:0000256" key="10">
    <source>
        <dbReference type="ARBA" id="ARBA00048793"/>
    </source>
</evidence>
<evidence type="ECO:0000256" key="6">
    <source>
        <dbReference type="ARBA" id="ARBA00022655"/>
    </source>
</evidence>
<dbReference type="FunFam" id="1.10.1040.10:FF:000017">
    <property type="entry name" value="2-dehydropantoate 2-reductase"/>
    <property type="match status" value="1"/>
</dbReference>
<reference evidence="14 15" key="1">
    <citation type="journal article" date="2013" name="Genome Biol.">
        <title>Comparative genomics of the core and accessory genomes of 48 Sinorhizobium strains comprising five genospecies.</title>
        <authorList>
            <person name="Sugawara M."/>
            <person name="Epstein B."/>
            <person name="Badgley B.D."/>
            <person name="Unno T."/>
            <person name="Xu L."/>
            <person name="Reese J."/>
            <person name="Gyaneshwar P."/>
            <person name="Denny R."/>
            <person name="Mudge J."/>
            <person name="Bharti A.K."/>
            <person name="Farmer A.D."/>
            <person name="May G.D."/>
            <person name="Woodward J.E."/>
            <person name="Medigue C."/>
            <person name="Vallenet D."/>
            <person name="Lajus A."/>
            <person name="Rouy Z."/>
            <person name="Martinez-Vaz B."/>
            <person name="Tiffin P."/>
            <person name="Young N.D."/>
            <person name="Sadowsky M.J."/>
        </authorList>
    </citation>
    <scope>NUCLEOTIDE SEQUENCE [LARGE SCALE GENOMIC DNA]</scope>
    <source>
        <strain evidence="14 15">USDA4894</strain>
    </source>
</reference>
<evidence type="ECO:0000256" key="9">
    <source>
        <dbReference type="ARBA" id="ARBA00032024"/>
    </source>
</evidence>
<comment type="pathway">
    <text evidence="2 11">Cofactor biosynthesis; (R)-pantothenate biosynthesis; (R)-pantoate from 3-methyl-2-oxobutanoate: step 2/2.</text>
</comment>